<dbReference type="PROSITE" id="PS00903">
    <property type="entry name" value="CYT_DCMP_DEAMINASES_1"/>
    <property type="match status" value="1"/>
</dbReference>
<proteinExistence type="inferred from homology"/>
<keyword evidence="10 12" id="KW-0560">Oxidoreductase</keyword>
<dbReference type="GO" id="GO:0008270">
    <property type="term" value="F:zinc ion binding"/>
    <property type="evidence" value="ECO:0007669"/>
    <property type="project" value="InterPro"/>
</dbReference>
<keyword evidence="11" id="KW-0511">Multifunctional enzyme</keyword>
<comment type="cofactor">
    <cofactor evidence="12 15">
        <name>Zn(2+)</name>
        <dbReference type="ChEBI" id="CHEBI:29105"/>
    </cofactor>
    <text evidence="12 15">Binds 1 zinc ion.</text>
</comment>
<dbReference type="PANTHER" id="PTHR38011:SF7">
    <property type="entry name" value="2,5-DIAMINO-6-RIBOSYLAMINO-4(3H)-PYRIMIDINONE 5'-PHOSPHATE REDUCTASE"/>
    <property type="match status" value="1"/>
</dbReference>
<feature type="binding site" evidence="14">
    <location>
        <position position="201"/>
    </location>
    <ligand>
        <name>substrate</name>
    </ligand>
</feature>
<evidence type="ECO:0000256" key="4">
    <source>
        <dbReference type="ARBA" id="ARBA00005259"/>
    </source>
</evidence>
<dbReference type="GO" id="GO:0050661">
    <property type="term" value="F:NADP binding"/>
    <property type="evidence" value="ECO:0007669"/>
    <property type="project" value="InterPro"/>
</dbReference>
<evidence type="ECO:0000256" key="8">
    <source>
        <dbReference type="ARBA" id="ARBA00022833"/>
    </source>
</evidence>
<dbReference type="EC" id="1.1.1.193" evidence="12"/>
<name>A0A7C3Z0P8_9BACT</name>
<reference evidence="17" key="1">
    <citation type="journal article" date="2020" name="mSystems">
        <title>Genome- and Community-Level Interaction Insights into Carbon Utilization and Element Cycling Functions of Hydrothermarchaeota in Hydrothermal Sediment.</title>
        <authorList>
            <person name="Zhou Z."/>
            <person name="Liu Y."/>
            <person name="Xu W."/>
            <person name="Pan J."/>
            <person name="Luo Z.H."/>
            <person name="Li M."/>
        </authorList>
    </citation>
    <scope>NUCLEOTIDE SEQUENCE [LARGE SCALE GENOMIC DNA]</scope>
    <source>
        <strain evidence="17">SpSt-897</strain>
    </source>
</reference>
<dbReference type="NCBIfam" id="TIGR00227">
    <property type="entry name" value="ribD_Cterm"/>
    <property type="match status" value="1"/>
</dbReference>
<dbReference type="CDD" id="cd01284">
    <property type="entry name" value="Riboflavin_deaminase-reductase"/>
    <property type="match status" value="1"/>
</dbReference>
<dbReference type="Gene3D" id="3.40.140.10">
    <property type="entry name" value="Cytidine Deaminase, domain 2"/>
    <property type="match status" value="1"/>
</dbReference>
<comment type="caution">
    <text evidence="17">The sequence shown here is derived from an EMBL/GenBank/DDBJ whole genome shotgun (WGS) entry which is preliminary data.</text>
</comment>
<feature type="binding site" evidence="14">
    <location>
        <position position="194"/>
    </location>
    <ligand>
        <name>NADP(+)</name>
        <dbReference type="ChEBI" id="CHEBI:58349"/>
    </ligand>
</feature>
<gene>
    <name evidence="17" type="primary">ribD</name>
    <name evidence="17" type="ORF">ENW96_05685</name>
</gene>
<accession>A0A7C3Z0P8</accession>
<dbReference type="EMBL" id="DTMF01000146">
    <property type="protein sequence ID" value="HGF33867.1"/>
    <property type="molecule type" value="Genomic_DNA"/>
</dbReference>
<comment type="similarity">
    <text evidence="5 12">In the C-terminal section; belongs to the HTP reductase family.</text>
</comment>
<dbReference type="Pfam" id="PF00383">
    <property type="entry name" value="dCMP_cyt_deam_1"/>
    <property type="match status" value="1"/>
</dbReference>
<evidence type="ECO:0000256" key="6">
    <source>
        <dbReference type="ARBA" id="ARBA00022619"/>
    </source>
</evidence>
<feature type="domain" description="CMP/dCMP-type deaminase" evidence="16">
    <location>
        <begin position="1"/>
        <end position="117"/>
    </location>
</feature>
<feature type="binding site" evidence="14">
    <location>
        <position position="162"/>
    </location>
    <ligand>
        <name>substrate</name>
    </ligand>
</feature>
<feature type="binding site" evidence="14">
    <location>
        <position position="164"/>
    </location>
    <ligand>
        <name>NADP(+)</name>
        <dbReference type="ChEBI" id="CHEBI:58349"/>
    </ligand>
</feature>
<evidence type="ECO:0000256" key="9">
    <source>
        <dbReference type="ARBA" id="ARBA00022857"/>
    </source>
</evidence>
<dbReference type="PROSITE" id="PS51747">
    <property type="entry name" value="CYT_DCMP_DEAMINASES_2"/>
    <property type="match status" value="1"/>
</dbReference>
<dbReference type="InterPro" id="IPR016192">
    <property type="entry name" value="APOBEC/CMP_deaminase_Zn-bd"/>
</dbReference>
<sequence>MQMALRLAARGAGWVSPNPMVGAVVVREGRVVGRGWHRHYGGAHAEVEALRRARTQARGATLYVTLEPCNHHGLTPPCTEAVLKAEIERVIIATLDPNPRVTGGGAARLKEAGVRVDIGLLEVEARRLNEAWFKWVETGLPFVIAKAACSLDGRVAMPTGESRWLTGEASRAFGHRLRHACDAILVGIGTVLADNPQLTTRLAGRRGREGEGPRAKDPIRIVLDSHLRLPLNACLLHLDSLAPTWIATTEGAPKDKISALEDLGAEVLLLPEENGRVALKPLLRLLGERKVQSLLVEGGPQVLGSFFDQQLVDKFYFFFAPKILGSKDAYPAVAGKGAAYLKDAPTGKNLTIRRLGPDFLISGYL</sequence>
<evidence type="ECO:0000256" key="12">
    <source>
        <dbReference type="PIRNR" id="PIRNR006769"/>
    </source>
</evidence>
<evidence type="ECO:0000256" key="5">
    <source>
        <dbReference type="ARBA" id="ARBA00007417"/>
    </source>
</evidence>
<comment type="function">
    <text evidence="1 12">Converts 2,5-diamino-6-(ribosylamino)-4(3h)-pyrimidinone 5'-phosphate into 5-amino-6-(ribosylamino)-2,4(1h,3h)-pyrimidinedione 5'-phosphate.</text>
</comment>
<feature type="binding site" evidence="14">
    <location>
        <begin position="299"/>
        <end position="305"/>
    </location>
    <ligand>
        <name>NADP(+)</name>
        <dbReference type="ChEBI" id="CHEBI:58349"/>
    </ligand>
</feature>
<comment type="similarity">
    <text evidence="4 12">In the N-terminal section; belongs to the cytidine and deoxycytidylate deaminase family.</text>
</comment>
<dbReference type="NCBIfam" id="TIGR00326">
    <property type="entry name" value="eubact_ribD"/>
    <property type="match status" value="1"/>
</dbReference>
<feature type="binding site" evidence="15">
    <location>
        <position position="69"/>
    </location>
    <ligand>
        <name>Zn(2+)</name>
        <dbReference type="ChEBI" id="CHEBI:29105"/>
        <note>catalytic</note>
    </ligand>
</feature>
<evidence type="ECO:0000256" key="13">
    <source>
        <dbReference type="PIRSR" id="PIRSR006769-1"/>
    </source>
</evidence>
<feature type="binding site" evidence="14">
    <location>
        <position position="148"/>
    </location>
    <ligand>
        <name>NADP(+)</name>
        <dbReference type="ChEBI" id="CHEBI:58349"/>
    </ligand>
</feature>
<dbReference type="InterPro" id="IPR004794">
    <property type="entry name" value="Eubact_RibD"/>
</dbReference>
<comment type="pathway">
    <text evidence="3 12">Cofactor biosynthesis; riboflavin biosynthesis; 5-amino-6-(D-ribitylamino)uracil from GTP: step 3/4.</text>
</comment>
<evidence type="ECO:0000256" key="14">
    <source>
        <dbReference type="PIRSR" id="PIRSR006769-2"/>
    </source>
</evidence>
<dbReference type="PIRSF" id="PIRSF006769">
    <property type="entry name" value="RibD"/>
    <property type="match status" value="1"/>
</dbReference>
<keyword evidence="12 17" id="KW-0378">Hydrolase</keyword>
<feature type="binding site" evidence="14">
    <location>
        <position position="297"/>
    </location>
    <ligand>
        <name>substrate</name>
    </ligand>
</feature>
<evidence type="ECO:0000256" key="10">
    <source>
        <dbReference type="ARBA" id="ARBA00023002"/>
    </source>
</evidence>
<evidence type="ECO:0000256" key="7">
    <source>
        <dbReference type="ARBA" id="ARBA00022723"/>
    </source>
</evidence>
<dbReference type="SUPFAM" id="SSF53597">
    <property type="entry name" value="Dihydrofolate reductase-like"/>
    <property type="match status" value="1"/>
</dbReference>
<dbReference type="InterPro" id="IPR002125">
    <property type="entry name" value="CMP_dCMP_dom"/>
</dbReference>
<evidence type="ECO:0000256" key="15">
    <source>
        <dbReference type="PIRSR" id="PIRSR006769-3"/>
    </source>
</evidence>
<evidence type="ECO:0000256" key="11">
    <source>
        <dbReference type="ARBA" id="ARBA00023268"/>
    </source>
</evidence>
<feature type="active site" description="Proton donor" evidence="13">
    <location>
        <position position="46"/>
    </location>
</feature>
<keyword evidence="8 12" id="KW-0862">Zinc</keyword>
<evidence type="ECO:0000256" key="2">
    <source>
        <dbReference type="ARBA" id="ARBA00004882"/>
    </source>
</evidence>
<dbReference type="EC" id="3.5.4.26" evidence="12"/>
<feature type="binding site" evidence="15">
    <location>
        <position position="44"/>
    </location>
    <ligand>
        <name>Zn(2+)</name>
        <dbReference type="ChEBI" id="CHEBI:29105"/>
        <note>catalytic</note>
    </ligand>
</feature>
<comment type="pathway">
    <text evidence="2 12">Cofactor biosynthesis; riboflavin biosynthesis; 5-amino-6-(D-ribitylamino)uracil from GTP: step 2/4.</text>
</comment>
<feature type="binding site" evidence="14">
    <location>
        <position position="198"/>
    </location>
    <ligand>
        <name>substrate</name>
    </ligand>
</feature>
<dbReference type="Pfam" id="PF01872">
    <property type="entry name" value="RibD_C"/>
    <property type="match status" value="1"/>
</dbReference>
<dbReference type="InterPro" id="IPR050765">
    <property type="entry name" value="Riboflavin_Biosynth_HTPR"/>
</dbReference>
<feature type="binding site" evidence="14">
    <location>
        <position position="225"/>
    </location>
    <ligand>
        <name>NADP(+)</name>
        <dbReference type="ChEBI" id="CHEBI:58349"/>
    </ligand>
</feature>
<dbReference type="GO" id="GO:0008703">
    <property type="term" value="F:5-amino-6-(5-phosphoribosylamino)uracil reductase activity"/>
    <property type="evidence" value="ECO:0007669"/>
    <property type="project" value="UniProtKB-EC"/>
</dbReference>
<comment type="catalytic activity">
    <reaction evidence="12">
        <text>2,5-diamino-6-hydroxy-4-(5-phosphoribosylamino)-pyrimidine + H2O + H(+) = 5-amino-6-(5-phospho-D-ribosylamino)uracil + NH4(+)</text>
        <dbReference type="Rhea" id="RHEA:21868"/>
        <dbReference type="ChEBI" id="CHEBI:15377"/>
        <dbReference type="ChEBI" id="CHEBI:15378"/>
        <dbReference type="ChEBI" id="CHEBI:28938"/>
        <dbReference type="ChEBI" id="CHEBI:58453"/>
        <dbReference type="ChEBI" id="CHEBI:58614"/>
        <dbReference type="EC" id="3.5.4.26"/>
    </reaction>
</comment>
<dbReference type="PANTHER" id="PTHR38011">
    <property type="entry name" value="DIHYDROFOLATE REDUCTASE FAMILY PROTEIN (AFU_ORTHOLOGUE AFUA_8G06820)"/>
    <property type="match status" value="1"/>
</dbReference>
<dbReference type="InterPro" id="IPR024072">
    <property type="entry name" value="DHFR-like_dom_sf"/>
</dbReference>
<organism evidence="17">
    <name type="scientific">Desulfobacca acetoxidans</name>
    <dbReference type="NCBI Taxonomy" id="60893"/>
    <lineage>
        <taxon>Bacteria</taxon>
        <taxon>Pseudomonadati</taxon>
        <taxon>Thermodesulfobacteriota</taxon>
        <taxon>Desulfobaccia</taxon>
        <taxon>Desulfobaccales</taxon>
        <taxon>Desulfobaccaceae</taxon>
        <taxon>Desulfobacca</taxon>
    </lineage>
</organism>
<dbReference type="SUPFAM" id="SSF53927">
    <property type="entry name" value="Cytidine deaminase-like"/>
    <property type="match status" value="1"/>
</dbReference>
<evidence type="ECO:0000313" key="17">
    <source>
        <dbReference type="EMBL" id="HGF33867.1"/>
    </source>
</evidence>
<dbReference type="GO" id="GO:0008835">
    <property type="term" value="F:diaminohydroxyphosphoribosylaminopyrimidine deaminase activity"/>
    <property type="evidence" value="ECO:0007669"/>
    <property type="project" value="UniProtKB-EC"/>
</dbReference>
<dbReference type="AlphaFoldDB" id="A0A7C3Z0P8"/>
<dbReference type="InterPro" id="IPR016193">
    <property type="entry name" value="Cytidine_deaminase-like"/>
</dbReference>
<protein>
    <recommendedName>
        <fullName evidence="12">Riboflavin biosynthesis protein RibD</fullName>
    </recommendedName>
    <domain>
        <recommendedName>
            <fullName evidence="12">Diaminohydroxyphosphoribosylaminopyrimidine deaminase</fullName>
            <shortName evidence="12">DRAP deaminase</shortName>
            <ecNumber evidence="12">3.5.4.26</ecNumber>
        </recommendedName>
        <alternativeName>
            <fullName evidence="12">Riboflavin-specific deaminase</fullName>
        </alternativeName>
    </domain>
    <domain>
        <recommendedName>
            <fullName evidence="12">5-amino-6-(5-phosphoribosylamino)uracil reductase</fullName>
            <ecNumber evidence="12">1.1.1.193</ecNumber>
        </recommendedName>
        <alternativeName>
            <fullName evidence="12">HTP reductase</fullName>
        </alternativeName>
    </domain>
</protein>
<feature type="binding site" evidence="14">
    <location>
        <position position="178"/>
    </location>
    <ligand>
        <name>substrate</name>
    </ligand>
</feature>
<dbReference type="InterPro" id="IPR011549">
    <property type="entry name" value="RibD_C"/>
</dbReference>
<evidence type="ECO:0000256" key="1">
    <source>
        <dbReference type="ARBA" id="ARBA00002151"/>
    </source>
</evidence>
<evidence type="ECO:0000256" key="3">
    <source>
        <dbReference type="ARBA" id="ARBA00004910"/>
    </source>
</evidence>
<dbReference type="GO" id="GO:0009231">
    <property type="term" value="P:riboflavin biosynthetic process"/>
    <property type="evidence" value="ECO:0007669"/>
    <property type="project" value="UniProtKB-UniPathway"/>
</dbReference>
<dbReference type="UniPathway" id="UPA00275">
    <property type="reaction ID" value="UER00401"/>
</dbReference>
<feature type="binding site" evidence="15">
    <location>
        <position position="78"/>
    </location>
    <ligand>
        <name>Zn(2+)</name>
        <dbReference type="ChEBI" id="CHEBI:29105"/>
        <note>catalytic</note>
    </ligand>
</feature>
<comment type="catalytic activity">
    <reaction evidence="12">
        <text>5-amino-6-(5-phospho-D-ribitylamino)uracil + NADP(+) = 5-amino-6-(5-phospho-D-ribosylamino)uracil + NADPH + H(+)</text>
        <dbReference type="Rhea" id="RHEA:17845"/>
        <dbReference type="ChEBI" id="CHEBI:15378"/>
        <dbReference type="ChEBI" id="CHEBI:57783"/>
        <dbReference type="ChEBI" id="CHEBI:58349"/>
        <dbReference type="ChEBI" id="CHEBI:58421"/>
        <dbReference type="ChEBI" id="CHEBI:58453"/>
        <dbReference type="EC" id="1.1.1.193"/>
    </reaction>
</comment>
<keyword evidence="6 12" id="KW-0686">Riboflavin biosynthesis</keyword>
<dbReference type="Gene3D" id="3.40.430.10">
    <property type="entry name" value="Dihydrofolate Reductase, subunit A"/>
    <property type="match status" value="1"/>
</dbReference>
<keyword evidence="9 12" id="KW-0521">NADP</keyword>
<dbReference type="InterPro" id="IPR002734">
    <property type="entry name" value="RibDG_C"/>
</dbReference>
<feature type="binding site" evidence="14">
    <location>
        <position position="190"/>
    </location>
    <ligand>
        <name>NADP(+)</name>
        <dbReference type="ChEBI" id="CHEBI:58349"/>
    </ligand>
</feature>
<evidence type="ECO:0000259" key="16">
    <source>
        <dbReference type="PROSITE" id="PS51747"/>
    </source>
</evidence>
<keyword evidence="7 12" id="KW-0479">Metal-binding</keyword>